<evidence type="ECO:0000256" key="11">
    <source>
        <dbReference type="ARBA" id="ARBA00022989"/>
    </source>
</evidence>
<dbReference type="InterPro" id="IPR044600">
    <property type="entry name" value="ATL1/ATL16-like"/>
</dbReference>
<keyword evidence="9" id="KW-0833">Ubl conjugation pathway</keyword>
<evidence type="ECO:0000313" key="18">
    <source>
        <dbReference type="Proteomes" id="UP000323000"/>
    </source>
</evidence>
<evidence type="ECO:0000256" key="12">
    <source>
        <dbReference type="ARBA" id="ARBA00023136"/>
    </source>
</evidence>
<comment type="pathway">
    <text evidence="3">Protein modification; protein ubiquitination.</text>
</comment>
<dbReference type="InterPro" id="IPR013083">
    <property type="entry name" value="Znf_RING/FYVE/PHD"/>
</dbReference>
<protein>
    <recommendedName>
        <fullName evidence="4">RING-type E3 ubiquitin transferase</fullName>
        <ecNumber evidence="4">2.3.2.27</ecNumber>
    </recommendedName>
</protein>
<feature type="domain" description="RING-type" evidence="16">
    <location>
        <begin position="270"/>
        <end position="312"/>
    </location>
</feature>
<dbReference type="PANTHER" id="PTHR46913:SF1">
    <property type="entry name" value="RING-H2 FINGER PROTEIN ATL16"/>
    <property type="match status" value="1"/>
</dbReference>
<accession>A0A5C7GYD8</accession>
<dbReference type="EC" id="2.3.2.27" evidence="4"/>
<proteinExistence type="inferred from homology"/>
<dbReference type="InterPro" id="IPR001841">
    <property type="entry name" value="Znf_RING"/>
</dbReference>
<keyword evidence="7" id="KW-0479">Metal-binding</keyword>
<keyword evidence="10" id="KW-0862">Zinc</keyword>
<evidence type="ECO:0000256" key="2">
    <source>
        <dbReference type="ARBA" id="ARBA00004167"/>
    </source>
</evidence>
<keyword evidence="6 15" id="KW-0812">Transmembrane</keyword>
<name>A0A5C7GYD8_9ROSI</name>
<keyword evidence="18" id="KW-1185">Reference proteome</keyword>
<evidence type="ECO:0000313" key="17">
    <source>
        <dbReference type="EMBL" id="TXG49758.1"/>
    </source>
</evidence>
<evidence type="ECO:0000256" key="10">
    <source>
        <dbReference type="ARBA" id="ARBA00022833"/>
    </source>
</evidence>
<evidence type="ECO:0000256" key="1">
    <source>
        <dbReference type="ARBA" id="ARBA00000900"/>
    </source>
</evidence>
<dbReference type="EMBL" id="VAHF01000012">
    <property type="protein sequence ID" value="TXG49758.1"/>
    <property type="molecule type" value="Genomic_DNA"/>
</dbReference>
<dbReference type="Gene3D" id="3.30.40.10">
    <property type="entry name" value="Zinc/RING finger domain, C3HC4 (zinc finger)"/>
    <property type="match status" value="2"/>
</dbReference>
<dbReference type="OrthoDB" id="8062037at2759"/>
<evidence type="ECO:0000256" key="6">
    <source>
        <dbReference type="ARBA" id="ARBA00022692"/>
    </source>
</evidence>
<sequence>MADGGGYPSDTRLTIMLIGFGSAAFVVMVYHCISVGWCNRNRSSPNLSQARPYMPENVEITDSSIEVSTAQLIPAHKYEKGSGLVGDDGTCAICLCEFEEGEELRTLPECLHSYHVPCIDMWLHSHSNCPMCRTDAAVSPFLQILRPPPPPLPPSSMSTRANSVAPILLLQLMDSNSTHFPSLSPLSVATIVIASAASALLIYHFIVVRCCSRHREFVVSHEQYLPSQQSSMAMYQGTPSSLQHSLNELIPMYKFSTDIGSVLKSKDFTCSICLSEFNDGEDIRLLPECLHSFHVPCIDMWLVSHSSCPLCRADTPVHPMAGFQSPKSVNMTGFRSPNLDMQQHIAMSN</sequence>
<dbReference type="GO" id="GO:0008270">
    <property type="term" value="F:zinc ion binding"/>
    <property type="evidence" value="ECO:0007669"/>
    <property type="project" value="UniProtKB-KW"/>
</dbReference>
<evidence type="ECO:0000259" key="16">
    <source>
        <dbReference type="PROSITE" id="PS50089"/>
    </source>
</evidence>
<keyword evidence="12 15" id="KW-0472">Membrane</keyword>
<evidence type="ECO:0000256" key="5">
    <source>
        <dbReference type="ARBA" id="ARBA00022679"/>
    </source>
</evidence>
<dbReference type="AlphaFoldDB" id="A0A5C7GYD8"/>
<comment type="catalytic activity">
    <reaction evidence="1">
        <text>S-ubiquitinyl-[E2 ubiquitin-conjugating enzyme]-L-cysteine + [acceptor protein]-L-lysine = [E2 ubiquitin-conjugating enzyme]-L-cysteine + N(6)-ubiquitinyl-[acceptor protein]-L-lysine.</text>
        <dbReference type="EC" id="2.3.2.27"/>
    </reaction>
</comment>
<dbReference type="SUPFAM" id="SSF57850">
    <property type="entry name" value="RING/U-box"/>
    <property type="match status" value="2"/>
</dbReference>
<feature type="domain" description="RING-type" evidence="16">
    <location>
        <begin position="91"/>
        <end position="133"/>
    </location>
</feature>
<dbReference type="CDD" id="cd16461">
    <property type="entry name" value="RING-H2_EL5-like"/>
    <property type="match status" value="2"/>
</dbReference>
<dbReference type="SMART" id="SM00184">
    <property type="entry name" value="RING"/>
    <property type="match status" value="2"/>
</dbReference>
<dbReference type="GO" id="GO:0061630">
    <property type="term" value="F:ubiquitin protein ligase activity"/>
    <property type="evidence" value="ECO:0007669"/>
    <property type="project" value="UniProtKB-EC"/>
</dbReference>
<keyword evidence="5" id="KW-0808">Transferase</keyword>
<evidence type="ECO:0000256" key="14">
    <source>
        <dbReference type="PROSITE-ProRule" id="PRU00175"/>
    </source>
</evidence>
<evidence type="ECO:0000256" key="3">
    <source>
        <dbReference type="ARBA" id="ARBA00004906"/>
    </source>
</evidence>
<dbReference type="Proteomes" id="UP000323000">
    <property type="component" value="Chromosome 12"/>
</dbReference>
<evidence type="ECO:0000256" key="7">
    <source>
        <dbReference type="ARBA" id="ARBA00022723"/>
    </source>
</evidence>
<dbReference type="PROSITE" id="PS50089">
    <property type="entry name" value="ZF_RING_2"/>
    <property type="match status" value="2"/>
</dbReference>
<dbReference type="GO" id="GO:0016567">
    <property type="term" value="P:protein ubiquitination"/>
    <property type="evidence" value="ECO:0007669"/>
    <property type="project" value="UniProtKB-UniPathway"/>
</dbReference>
<evidence type="ECO:0000256" key="4">
    <source>
        <dbReference type="ARBA" id="ARBA00012483"/>
    </source>
</evidence>
<organism evidence="17 18">
    <name type="scientific">Acer yangbiense</name>
    <dbReference type="NCBI Taxonomy" id="1000413"/>
    <lineage>
        <taxon>Eukaryota</taxon>
        <taxon>Viridiplantae</taxon>
        <taxon>Streptophyta</taxon>
        <taxon>Embryophyta</taxon>
        <taxon>Tracheophyta</taxon>
        <taxon>Spermatophyta</taxon>
        <taxon>Magnoliopsida</taxon>
        <taxon>eudicotyledons</taxon>
        <taxon>Gunneridae</taxon>
        <taxon>Pentapetalae</taxon>
        <taxon>rosids</taxon>
        <taxon>malvids</taxon>
        <taxon>Sapindales</taxon>
        <taxon>Sapindaceae</taxon>
        <taxon>Hippocastanoideae</taxon>
        <taxon>Acereae</taxon>
        <taxon>Acer</taxon>
    </lineage>
</organism>
<comment type="subcellular location">
    <subcellularLocation>
        <location evidence="2">Membrane</location>
        <topology evidence="2">Single-pass membrane protein</topology>
    </subcellularLocation>
</comment>
<gene>
    <name evidence="17" type="ORF">EZV62_025633</name>
</gene>
<dbReference type="GO" id="GO:0016020">
    <property type="term" value="C:membrane"/>
    <property type="evidence" value="ECO:0007669"/>
    <property type="project" value="UniProtKB-SubCell"/>
</dbReference>
<keyword evidence="11 15" id="KW-1133">Transmembrane helix</keyword>
<feature type="transmembrane region" description="Helical" evidence="15">
    <location>
        <begin position="12"/>
        <end position="33"/>
    </location>
</feature>
<dbReference type="UniPathway" id="UPA00143"/>
<comment type="similarity">
    <text evidence="13">Belongs to the RING-type zinc finger family. ATL subfamily.</text>
</comment>
<evidence type="ECO:0000256" key="8">
    <source>
        <dbReference type="ARBA" id="ARBA00022771"/>
    </source>
</evidence>
<evidence type="ECO:0000256" key="9">
    <source>
        <dbReference type="ARBA" id="ARBA00022786"/>
    </source>
</evidence>
<evidence type="ECO:0000256" key="13">
    <source>
        <dbReference type="ARBA" id="ARBA00024209"/>
    </source>
</evidence>
<comment type="caution">
    <text evidence="17">The sequence shown here is derived from an EMBL/GenBank/DDBJ whole genome shotgun (WGS) entry which is preliminary data.</text>
</comment>
<feature type="transmembrane region" description="Helical" evidence="15">
    <location>
        <begin position="183"/>
        <end position="206"/>
    </location>
</feature>
<evidence type="ECO:0000256" key="15">
    <source>
        <dbReference type="SAM" id="Phobius"/>
    </source>
</evidence>
<dbReference type="Pfam" id="PF13639">
    <property type="entry name" value="zf-RING_2"/>
    <property type="match status" value="2"/>
</dbReference>
<keyword evidence="8 14" id="KW-0863">Zinc-finger</keyword>
<dbReference type="PANTHER" id="PTHR46913">
    <property type="entry name" value="RING-H2 FINGER PROTEIN ATL16"/>
    <property type="match status" value="1"/>
</dbReference>
<reference evidence="18" key="1">
    <citation type="journal article" date="2019" name="Gigascience">
        <title>De novo genome assembly of the endangered Acer yangbiense, a plant species with extremely small populations endemic to Yunnan Province, China.</title>
        <authorList>
            <person name="Yang J."/>
            <person name="Wariss H.M."/>
            <person name="Tao L."/>
            <person name="Zhang R."/>
            <person name="Yun Q."/>
            <person name="Hollingsworth P."/>
            <person name="Dao Z."/>
            <person name="Luo G."/>
            <person name="Guo H."/>
            <person name="Ma Y."/>
            <person name="Sun W."/>
        </authorList>
    </citation>
    <scope>NUCLEOTIDE SEQUENCE [LARGE SCALE GENOMIC DNA]</scope>
    <source>
        <strain evidence="18">cv. Malutang</strain>
    </source>
</reference>